<proteinExistence type="predicted"/>
<keyword evidence="2" id="KW-1185">Reference proteome</keyword>
<evidence type="ECO:0000313" key="1">
    <source>
        <dbReference type="EMBL" id="OSJ31075.1"/>
    </source>
</evidence>
<comment type="caution">
    <text evidence="1">The sequence shown here is derived from an EMBL/GenBank/DDBJ whole genome shotgun (WGS) entry which is preliminary data.</text>
</comment>
<name>A0ABX3X693_9BRAD</name>
<reference evidence="1 2" key="1">
    <citation type="submission" date="2017-03" db="EMBL/GenBank/DDBJ databases">
        <title>Whole genome sequences of fourteen strains of Bradyrhizobium canariense and one strain of Bradyrhizobium japonicum isolated from Lupinus (Papilionoideae: Genisteae) species in Algeria.</title>
        <authorList>
            <person name="Crovadore J."/>
            <person name="Chekireb D."/>
            <person name="Brachmann A."/>
            <person name="Chablais R."/>
            <person name="Cochard B."/>
            <person name="Lefort F."/>
        </authorList>
    </citation>
    <scope>NUCLEOTIDE SEQUENCE [LARGE SCALE GENOMIC DNA]</scope>
    <source>
        <strain evidence="1 2">UBMAN05</strain>
    </source>
</reference>
<accession>A0ABX3X693</accession>
<dbReference type="Proteomes" id="UP000193884">
    <property type="component" value="Unassembled WGS sequence"/>
</dbReference>
<evidence type="ECO:0000313" key="2">
    <source>
        <dbReference type="Proteomes" id="UP000193884"/>
    </source>
</evidence>
<protein>
    <submittedName>
        <fullName evidence="1">Uncharacterized protein</fullName>
    </submittedName>
</protein>
<dbReference type="EMBL" id="NAFK01000150">
    <property type="protein sequence ID" value="OSJ31075.1"/>
    <property type="molecule type" value="Genomic_DNA"/>
</dbReference>
<gene>
    <name evidence="1" type="ORF">BST63_10540</name>
</gene>
<sequence length="61" mass="6966">MTWSQPPVCQRPSPDRADLAELARMLQQHTPMCKLTDMEARAALELAEQRGWRITKETSIA</sequence>
<organism evidence="1 2">
    <name type="scientific">Bradyrhizobium canariense</name>
    <dbReference type="NCBI Taxonomy" id="255045"/>
    <lineage>
        <taxon>Bacteria</taxon>
        <taxon>Pseudomonadati</taxon>
        <taxon>Pseudomonadota</taxon>
        <taxon>Alphaproteobacteria</taxon>
        <taxon>Hyphomicrobiales</taxon>
        <taxon>Nitrobacteraceae</taxon>
        <taxon>Bradyrhizobium</taxon>
    </lineage>
</organism>